<evidence type="ECO:0000313" key="2">
    <source>
        <dbReference type="Proteomes" id="UP000601099"/>
    </source>
</evidence>
<reference evidence="1 2" key="1">
    <citation type="submission" date="2020-11" db="EMBL/GenBank/DDBJ databases">
        <title>Hymenobacter sp.</title>
        <authorList>
            <person name="Kim M.K."/>
        </authorList>
    </citation>
    <scope>NUCLEOTIDE SEQUENCE [LARGE SCALE GENOMIC DNA]</scope>
    <source>
        <strain evidence="1 2">BT594</strain>
    </source>
</reference>
<gene>
    <name evidence="1" type="ORF">I5L79_21645</name>
</gene>
<organism evidence="1 2">
    <name type="scientific">Hymenobacter guriensis</name>
    <dbReference type="NCBI Taxonomy" id="2793065"/>
    <lineage>
        <taxon>Bacteria</taxon>
        <taxon>Pseudomonadati</taxon>
        <taxon>Bacteroidota</taxon>
        <taxon>Cytophagia</taxon>
        <taxon>Cytophagales</taxon>
        <taxon>Hymenobacteraceae</taxon>
        <taxon>Hymenobacter</taxon>
    </lineage>
</organism>
<proteinExistence type="predicted"/>
<sequence length="393" mass="43090">MLRLNALALALQGIVGWRESAGDSCVEALTPALTESRSGLYLNDLNELVTLPLLQELKPEKETLPAFLQRITDDTLKTFVAEFANERKLSAKTLLPTTPLFSGLANRANAVNPLGRFVGFQLNLRNRVGVATQVPRIGLQLDALLTQPLPIYVYRSDQPDAMLLFQVQSDSGDRANFVKWVELTAQGEGAPTGPYDVSAAAEPDVTLYIGYYEDDLLDVRALYKDFTAGPCGCPGDPYESWKDYAWPRAISVPAESLDADRLLFDTSAVRLESQSFGLNLELLSYCDLLTALTSEENQERLAPCVQLALGIRMLSVVLGSTTITQHSQRADIQADAYALLTQYEARLWGGKDLSTPDVYYPSMVKNVDLGLSGLDSKCQEAKRDRVSVASLNG</sequence>
<evidence type="ECO:0000313" key="1">
    <source>
        <dbReference type="EMBL" id="MBG8556164.1"/>
    </source>
</evidence>
<dbReference type="RefSeq" id="WP_196957182.1">
    <property type="nucleotide sequence ID" value="NZ_JADWYK010000021.1"/>
</dbReference>
<protein>
    <submittedName>
        <fullName evidence="1">Uncharacterized protein</fullName>
    </submittedName>
</protein>
<name>A0ABS0L7N6_9BACT</name>
<dbReference type="Proteomes" id="UP000601099">
    <property type="component" value="Unassembled WGS sequence"/>
</dbReference>
<accession>A0ABS0L7N6</accession>
<keyword evidence="2" id="KW-1185">Reference proteome</keyword>
<dbReference type="EMBL" id="JADWYK010000021">
    <property type="protein sequence ID" value="MBG8556164.1"/>
    <property type="molecule type" value="Genomic_DNA"/>
</dbReference>
<comment type="caution">
    <text evidence="1">The sequence shown here is derived from an EMBL/GenBank/DDBJ whole genome shotgun (WGS) entry which is preliminary data.</text>
</comment>